<evidence type="ECO:0000313" key="1">
    <source>
        <dbReference type="EMBL" id="KAK4243231.1"/>
    </source>
</evidence>
<dbReference type="AlphaFoldDB" id="A0AAN7CJG3"/>
<sequence length="424" mass="48426">MQESMVVAIGDLVVLQARASNNNHPKWSFIETGYKPRDPLNRKAAAESRAPRTRLPAASPGTYQMDLPICVPCAVGIDHMDVLPFGQAYTANYLDVPPGERLNDCRIRLGKLPDVQLQKIARDGALQACYIAPPPYNSPRPFIRNPQATLTNLPRELRLRILEYTDLILPNREVTWSRQDQRYITSAPPGPTLFLICHALYRDAQLIFFSGNRFIVHDYKDHPCWVVPSVREDEDLEEEYTGLQESTPTEGPKGLACRIDYPADRFAASQFLQGVVPVHCLAYLRFLELNGTIDWLQDKINAPGLTIRLIVAEVSCDSPRVYKKVIPRSDGDTIGKAHMKLALSLKLLADNGLARCYVHLPYPWEFTVGSDIRWERLLMVKRLKREIKERVERCVMGDRYEELYANGRKEPYLSFWHQAYYGLQ</sequence>
<name>A0AAN7CJG3_9PEZI</name>
<accession>A0AAN7CJG3</accession>
<reference evidence="1" key="2">
    <citation type="submission" date="2023-05" db="EMBL/GenBank/DDBJ databases">
        <authorList>
            <consortium name="Lawrence Berkeley National Laboratory"/>
            <person name="Steindorff A."/>
            <person name="Hensen N."/>
            <person name="Bonometti L."/>
            <person name="Westerberg I."/>
            <person name="Brannstrom I.O."/>
            <person name="Guillou S."/>
            <person name="Cros-Aarteil S."/>
            <person name="Calhoun S."/>
            <person name="Haridas S."/>
            <person name="Kuo A."/>
            <person name="Mondo S."/>
            <person name="Pangilinan J."/>
            <person name="Riley R."/>
            <person name="Labutti K."/>
            <person name="Andreopoulos B."/>
            <person name="Lipzen A."/>
            <person name="Chen C."/>
            <person name="Yanf M."/>
            <person name="Daum C."/>
            <person name="Ng V."/>
            <person name="Clum A."/>
            <person name="Ohm R."/>
            <person name="Martin F."/>
            <person name="Silar P."/>
            <person name="Natvig D."/>
            <person name="Lalanne C."/>
            <person name="Gautier V."/>
            <person name="Ament-Velasquez S.L."/>
            <person name="Kruys A."/>
            <person name="Hutchinson M.I."/>
            <person name="Powell A.J."/>
            <person name="Barry K."/>
            <person name="Miller A.N."/>
            <person name="Grigoriev I.V."/>
            <person name="Debuchy R."/>
            <person name="Gladieux P."/>
            <person name="Thoren M.H."/>
            <person name="Johannesson H."/>
        </authorList>
    </citation>
    <scope>NUCLEOTIDE SEQUENCE</scope>
    <source>
        <strain evidence="1">CBS 359.72</strain>
    </source>
</reference>
<dbReference type="Proteomes" id="UP001303647">
    <property type="component" value="Unassembled WGS sequence"/>
</dbReference>
<reference evidence="1" key="1">
    <citation type="journal article" date="2023" name="Mol. Phylogenet. Evol.">
        <title>Genome-scale phylogeny and comparative genomics of the fungal order Sordariales.</title>
        <authorList>
            <person name="Hensen N."/>
            <person name="Bonometti L."/>
            <person name="Westerberg I."/>
            <person name="Brannstrom I.O."/>
            <person name="Guillou S."/>
            <person name="Cros-Aarteil S."/>
            <person name="Calhoun S."/>
            <person name="Haridas S."/>
            <person name="Kuo A."/>
            <person name="Mondo S."/>
            <person name="Pangilinan J."/>
            <person name="Riley R."/>
            <person name="LaButti K."/>
            <person name="Andreopoulos B."/>
            <person name="Lipzen A."/>
            <person name="Chen C."/>
            <person name="Yan M."/>
            <person name="Daum C."/>
            <person name="Ng V."/>
            <person name="Clum A."/>
            <person name="Steindorff A."/>
            <person name="Ohm R.A."/>
            <person name="Martin F."/>
            <person name="Silar P."/>
            <person name="Natvig D.O."/>
            <person name="Lalanne C."/>
            <person name="Gautier V."/>
            <person name="Ament-Velasquez S.L."/>
            <person name="Kruys A."/>
            <person name="Hutchinson M.I."/>
            <person name="Powell A.J."/>
            <person name="Barry K."/>
            <person name="Miller A.N."/>
            <person name="Grigoriev I.V."/>
            <person name="Debuchy R."/>
            <person name="Gladieux P."/>
            <person name="Hiltunen Thoren M."/>
            <person name="Johannesson H."/>
        </authorList>
    </citation>
    <scope>NUCLEOTIDE SEQUENCE</scope>
    <source>
        <strain evidence="1">CBS 359.72</strain>
    </source>
</reference>
<keyword evidence="2" id="KW-1185">Reference proteome</keyword>
<organism evidence="1 2">
    <name type="scientific">Corynascus novoguineensis</name>
    <dbReference type="NCBI Taxonomy" id="1126955"/>
    <lineage>
        <taxon>Eukaryota</taxon>
        <taxon>Fungi</taxon>
        <taxon>Dikarya</taxon>
        <taxon>Ascomycota</taxon>
        <taxon>Pezizomycotina</taxon>
        <taxon>Sordariomycetes</taxon>
        <taxon>Sordariomycetidae</taxon>
        <taxon>Sordariales</taxon>
        <taxon>Chaetomiaceae</taxon>
        <taxon>Corynascus</taxon>
    </lineage>
</organism>
<evidence type="ECO:0000313" key="2">
    <source>
        <dbReference type="Proteomes" id="UP001303647"/>
    </source>
</evidence>
<gene>
    <name evidence="1" type="ORF">C7999DRAFT_44917</name>
</gene>
<proteinExistence type="predicted"/>
<dbReference type="EMBL" id="MU857846">
    <property type="protein sequence ID" value="KAK4243231.1"/>
    <property type="molecule type" value="Genomic_DNA"/>
</dbReference>
<comment type="caution">
    <text evidence="1">The sequence shown here is derived from an EMBL/GenBank/DDBJ whole genome shotgun (WGS) entry which is preliminary data.</text>
</comment>
<protein>
    <submittedName>
        <fullName evidence="1">Uncharacterized protein</fullName>
    </submittedName>
</protein>